<keyword evidence="2" id="KW-1185">Reference proteome</keyword>
<accession>A0ACC1AE81</accession>
<sequence>MKSLIPLSEECSIHTVQESLHQLDENAYTPRVVSIGPIHHGKQQLKAMDDYKLRYLQSFLLRTDVHLEEFIKFIGQNETKVHNCYAKNIEFNIDDFEKMILMDAAFIFEVLLRHMEKGEFVYDHLYGNPLKKFDIKDDLYMLENQLPFFILDDLFSITHSFTKTYWDYLGIEESFDETKYLNVKHLVDFLRISIVPSEPQRRVKPEILMTSSVTKLYQAGVKFKLGSSKNLFDIKFHNGILEIPRITTRNTMEYAVKNILAFEKNQGRIENFLNDYVIFINYLVNSPKDVELLVQHGIIHNPIGDSERLLTLFHSLVERATFSPDYFDFSSLVEELNGYCQRPWNKWKATLKQDYFKTLWTTVSAIVASILLVLTLIQTICSILQLK</sequence>
<dbReference type="EMBL" id="CM047907">
    <property type="protein sequence ID" value="KAJ0084540.1"/>
    <property type="molecule type" value="Genomic_DNA"/>
</dbReference>
<protein>
    <submittedName>
        <fullName evidence="1">Uncharacterized protein</fullName>
    </submittedName>
</protein>
<evidence type="ECO:0000313" key="1">
    <source>
        <dbReference type="EMBL" id="KAJ0084540.1"/>
    </source>
</evidence>
<reference evidence="2" key="1">
    <citation type="journal article" date="2023" name="G3 (Bethesda)">
        <title>Genome assembly and association tests identify interacting loci associated with vigor, precocity, and sex in interspecific pistachio rootstocks.</title>
        <authorList>
            <person name="Palmer W."/>
            <person name="Jacygrad E."/>
            <person name="Sagayaradj S."/>
            <person name="Cavanaugh K."/>
            <person name="Han R."/>
            <person name="Bertier L."/>
            <person name="Beede B."/>
            <person name="Kafkas S."/>
            <person name="Golino D."/>
            <person name="Preece J."/>
            <person name="Michelmore R."/>
        </authorList>
    </citation>
    <scope>NUCLEOTIDE SEQUENCE [LARGE SCALE GENOMIC DNA]</scope>
</reference>
<proteinExistence type="predicted"/>
<evidence type="ECO:0000313" key="2">
    <source>
        <dbReference type="Proteomes" id="UP001164250"/>
    </source>
</evidence>
<gene>
    <name evidence="1" type="ORF">Patl1_29646</name>
</gene>
<organism evidence="1 2">
    <name type="scientific">Pistacia atlantica</name>
    <dbReference type="NCBI Taxonomy" id="434234"/>
    <lineage>
        <taxon>Eukaryota</taxon>
        <taxon>Viridiplantae</taxon>
        <taxon>Streptophyta</taxon>
        <taxon>Embryophyta</taxon>
        <taxon>Tracheophyta</taxon>
        <taxon>Spermatophyta</taxon>
        <taxon>Magnoliopsida</taxon>
        <taxon>eudicotyledons</taxon>
        <taxon>Gunneridae</taxon>
        <taxon>Pentapetalae</taxon>
        <taxon>rosids</taxon>
        <taxon>malvids</taxon>
        <taxon>Sapindales</taxon>
        <taxon>Anacardiaceae</taxon>
        <taxon>Pistacia</taxon>
    </lineage>
</organism>
<name>A0ACC1AE81_9ROSI</name>
<dbReference type="Proteomes" id="UP001164250">
    <property type="component" value="Chromosome 11"/>
</dbReference>
<comment type="caution">
    <text evidence="1">The sequence shown here is derived from an EMBL/GenBank/DDBJ whole genome shotgun (WGS) entry which is preliminary data.</text>
</comment>